<protein>
    <recommendedName>
        <fullName evidence="4">Sporulation protein</fullName>
    </recommendedName>
</protein>
<comment type="caution">
    <text evidence="2">The sequence shown here is derived from an EMBL/GenBank/DDBJ whole genome shotgun (WGS) entry which is preliminary data.</text>
</comment>
<feature type="transmembrane region" description="Helical" evidence="1">
    <location>
        <begin position="77"/>
        <end position="94"/>
    </location>
</feature>
<keyword evidence="1" id="KW-0472">Membrane</keyword>
<evidence type="ECO:0000256" key="1">
    <source>
        <dbReference type="SAM" id="Phobius"/>
    </source>
</evidence>
<keyword evidence="1" id="KW-1133">Transmembrane helix</keyword>
<name>A0A8J4H6W7_9BACL</name>
<evidence type="ECO:0000313" key="2">
    <source>
        <dbReference type="EMBL" id="GIQ69863.1"/>
    </source>
</evidence>
<gene>
    <name evidence="2" type="ORF">XYCOK13_26870</name>
</gene>
<accession>A0A8J4H6W7</accession>
<evidence type="ECO:0008006" key="4">
    <source>
        <dbReference type="Google" id="ProtNLM"/>
    </source>
</evidence>
<sequence>MNAYFIKQLIYHFLQAFGVVLGAAMLGGIAAILTLESPKLHMESIADKIKIWAVVAAIGGTIDPFRMIETNFSDSQYILALKQILLIISAFIGASMGTRLIQWICAGGGEG</sequence>
<organism evidence="2 3">
    <name type="scientific">Xylanibacillus composti</name>
    <dbReference type="NCBI Taxonomy" id="1572762"/>
    <lineage>
        <taxon>Bacteria</taxon>
        <taxon>Bacillati</taxon>
        <taxon>Bacillota</taxon>
        <taxon>Bacilli</taxon>
        <taxon>Bacillales</taxon>
        <taxon>Paenibacillaceae</taxon>
        <taxon>Xylanibacillus</taxon>
    </lineage>
</organism>
<dbReference type="InterPro" id="IPR025689">
    <property type="entry name" value="Spore_YtrH"/>
</dbReference>
<keyword evidence="1" id="KW-0812">Transmembrane</keyword>
<feature type="transmembrane region" description="Helical" evidence="1">
    <location>
        <begin position="12"/>
        <end position="33"/>
    </location>
</feature>
<dbReference type="Proteomes" id="UP000677918">
    <property type="component" value="Unassembled WGS sequence"/>
</dbReference>
<dbReference type="Pfam" id="PF14034">
    <property type="entry name" value="Spore_YtrH"/>
    <property type="match status" value="1"/>
</dbReference>
<dbReference type="EMBL" id="BOVK01000036">
    <property type="protein sequence ID" value="GIQ69863.1"/>
    <property type="molecule type" value="Genomic_DNA"/>
</dbReference>
<evidence type="ECO:0000313" key="3">
    <source>
        <dbReference type="Proteomes" id="UP000677918"/>
    </source>
</evidence>
<proteinExistence type="predicted"/>
<dbReference type="RefSeq" id="WP_213412691.1">
    <property type="nucleotide sequence ID" value="NZ_BOVK01000036.1"/>
</dbReference>
<dbReference type="AlphaFoldDB" id="A0A8J4H6W7"/>
<reference evidence="2" key="1">
    <citation type="submission" date="2021-04" db="EMBL/GenBank/DDBJ databases">
        <title>Draft genome sequence of Xylanibacillus composti strain K13.</title>
        <authorList>
            <person name="Uke A."/>
            <person name="Chhe C."/>
            <person name="Baramee S."/>
            <person name="Kosugi A."/>
        </authorList>
    </citation>
    <scope>NUCLEOTIDE SEQUENCE</scope>
    <source>
        <strain evidence="2">K13</strain>
    </source>
</reference>
<keyword evidence="3" id="KW-1185">Reference proteome</keyword>